<dbReference type="OrthoDB" id="946068at2759"/>
<proteinExistence type="predicted"/>
<gene>
    <name evidence="1" type="ORF">AVEN_242416_1</name>
</gene>
<accession>A0A4Y2WI77</accession>
<dbReference type="AlphaFoldDB" id="A0A4Y2WI77"/>
<name>A0A4Y2WI77_ARAVE</name>
<dbReference type="EMBL" id="BGPR01061556">
    <property type="protein sequence ID" value="GBO37205.1"/>
    <property type="molecule type" value="Genomic_DNA"/>
</dbReference>
<evidence type="ECO:0000313" key="2">
    <source>
        <dbReference type="Proteomes" id="UP000499080"/>
    </source>
</evidence>
<evidence type="ECO:0000313" key="1">
    <source>
        <dbReference type="EMBL" id="GBO37205.1"/>
    </source>
</evidence>
<dbReference type="Proteomes" id="UP000499080">
    <property type="component" value="Unassembled WGS sequence"/>
</dbReference>
<organism evidence="1 2">
    <name type="scientific">Araneus ventricosus</name>
    <name type="common">Orbweaver spider</name>
    <name type="synonym">Epeira ventricosa</name>
    <dbReference type="NCBI Taxonomy" id="182803"/>
    <lineage>
        <taxon>Eukaryota</taxon>
        <taxon>Metazoa</taxon>
        <taxon>Ecdysozoa</taxon>
        <taxon>Arthropoda</taxon>
        <taxon>Chelicerata</taxon>
        <taxon>Arachnida</taxon>
        <taxon>Araneae</taxon>
        <taxon>Araneomorphae</taxon>
        <taxon>Entelegynae</taxon>
        <taxon>Araneoidea</taxon>
        <taxon>Araneidae</taxon>
        <taxon>Araneus</taxon>
    </lineage>
</organism>
<keyword evidence="2" id="KW-1185">Reference proteome</keyword>
<comment type="caution">
    <text evidence="1">The sequence shown here is derived from an EMBL/GenBank/DDBJ whole genome shotgun (WGS) entry which is preliminary data.</text>
</comment>
<protein>
    <submittedName>
        <fullName evidence="1">Uncharacterized protein</fullName>
    </submittedName>
</protein>
<reference evidence="1 2" key="1">
    <citation type="journal article" date="2019" name="Sci. Rep.">
        <title>Orb-weaving spider Araneus ventricosus genome elucidates the spidroin gene catalogue.</title>
        <authorList>
            <person name="Kono N."/>
            <person name="Nakamura H."/>
            <person name="Ohtoshi R."/>
            <person name="Moran D.A.P."/>
            <person name="Shinohara A."/>
            <person name="Yoshida Y."/>
            <person name="Fujiwara M."/>
            <person name="Mori M."/>
            <person name="Tomita M."/>
            <person name="Arakawa K."/>
        </authorList>
    </citation>
    <scope>NUCLEOTIDE SEQUENCE [LARGE SCALE GENOMIC DNA]</scope>
</reference>
<sequence>MLVQESGWLEGSDSGDSYLHMAPMSCSAPTGPSVYLNLNCSESAHSSSLPPVTQDNDCMEMKSPTEGYINMSPVGATRDHPLPRSHINWTRWLSRQLSCVFGIKAFPVINNHTVITKRQQFETV</sequence>